<reference evidence="2" key="1">
    <citation type="submission" date="2021-07" db="EMBL/GenBank/DDBJ databases">
        <authorList>
            <person name="Branca A.L. A."/>
        </authorList>
    </citation>
    <scope>NUCLEOTIDE SEQUENCE</scope>
</reference>
<evidence type="ECO:0000256" key="1">
    <source>
        <dbReference type="SAM" id="MobiDB-lite"/>
    </source>
</evidence>
<dbReference type="Proteomes" id="UP001152592">
    <property type="component" value="Unassembled WGS sequence"/>
</dbReference>
<evidence type="ECO:0000313" key="3">
    <source>
        <dbReference type="Proteomes" id="UP001152592"/>
    </source>
</evidence>
<name>A0A9W4JPL3_9EURO</name>
<dbReference type="AlphaFoldDB" id="A0A9W4JPL3"/>
<sequence length="295" mass="35192">MGFDQKESDERKPFFDKMQAEWINRKRPDNPRPFSVPYEENIRGDKVDDERSREKKGKVNSLQRFRYVRHEKILEREKENSPDCSYKLLQAEQNLREVVQEESAIKEGIQPLSKDAQERLIVLNTTYWRLSQEWWHWRSALHPGPQERAFKLWRSHPKWYMHQELVKDCAGQDGCCARECGCCQNRQIDASRILGVGHCTLECECCRQARGFEISKEDKEKVRSQFRFDGKRLDSRLKAINMVSIFGLVSDHFRNPFEMIDVPPSYEQFETKEKEQEASHLIWREVEMVETSSWR</sequence>
<dbReference type="OrthoDB" id="2544694at2759"/>
<comment type="caution">
    <text evidence="2">The sequence shown here is derived from an EMBL/GenBank/DDBJ whole genome shotgun (WGS) entry which is preliminary data.</text>
</comment>
<gene>
    <name evidence="2" type="ORF">PSALAMII_LOCUS8819</name>
</gene>
<organism evidence="2 3">
    <name type="scientific">Penicillium salamii</name>
    <dbReference type="NCBI Taxonomy" id="1612424"/>
    <lineage>
        <taxon>Eukaryota</taxon>
        <taxon>Fungi</taxon>
        <taxon>Dikarya</taxon>
        <taxon>Ascomycota</taxon>
        <taxon>Pezizomycotina</taxon>
        <taxon>Eurotiomycetes</taxon>
        <taxon>Eurotiomycetidae</taxon>
        <taxon>Eurotiales</taxon>
        <taxon>Aspergillaceae</taxon>
        <taxon>Penicillium</taxon>
    </lineage>
</organism>
<feature type="region of interest" description="Disordered" evidence="1">
    <location>
        <begin position="21"/>
        <end position="55"/>
    </location>
</feature>
<dbReference type="EMBL" id="CAJVPD010000269">
    <property type="protein sequence ID" value="CAG8412249.1"/>
    <property type="molecule type" value="Genomic_DNA"/>
</dbReference>
<accession>A0A9W4JPL3</accession>
<proteinExistence type="predicted"/>
<evidence type="ECO:0000313" key="2">
    <source>
        <dbReference type="EMBL" id="CAG8412249.1"/>
    </source>
</evidence>
<feature type="compositionally biased region" description="Basic and acidic residues" evidence="1">
    <location>
        <begin position="40"/>
        <end position="53"/>
    </location>
</feature>
<protein>
    <submittedName>
        <fullName evidence="2">Uncharacterized protein</fullName>
    </submittedName>
</protein>
<feature type="compositionally biased region" description="Basic and acidic residues" evidence="1">
    <location>
        <begin position="21"/>
        <end position="30"/>
    </location>
</feature>